<dbReference type="Pfam" id="PF00989">
    <property type="entry name" value="PAS"/>
    <property type="match status" value="1"/>
</dbReference>
<evidence type="ECO:0000256" key="2">
    <source>
        <dbReference type="ARBA" id="ARBA00022840"/>
    </source>
</evidence>
<dbReference type="InterPro" id="IPR013767">
    <property type="entry name" value="PAS_fold"/>
</dbReference>
<feature type="domain" description="PAS" evidence="8">
    <location>
        <begin position="22"/>
        <end position="68"/>
    </location>
</feature>
<dbReference type="InterPro" id="IPR009057">
    <property type="entry name" value="Homeodomain-like_sf"/>
</dbReference>
<dbReference type="Pfam" id="PF02954">
    <property type="entry name" value="HTH_8"/>
    <property type="match status" value="1"/>
</dbReference>
<dbReference type="InterPro" id="IPR000014">
    <property type="entry name" value="PAS"/>
</dbReference>
<evidence type="ECO:0000256" key="4">
    <source>
        <dbReference type="ARBA" id="ARBA00023125"/>
    </source>
</evidence>
<evidence type="ECO:0000256" key="6">
    <source>
        <dbReference type="SAM" id="MobiDB-lite"/>
    </source>
</evidence>
<evidence type="ECO:0000256" key="3">
    <source>
        <dbReference type="ARBA" id="ARBA00023015"/>
    </source>
</evidence>
<dbReference type="InterPro" id="IPR003593">
    <property type="entry name" value="AAA+_ATPase"/>
</dbReference>
<dbReference type="SMART" id="SM00382">
    <property type="entry name" value="AAA"/>
    <property type="match status" value="1"/>
</dbReference>
<keyword evidence="2" id="KW-0067">ATP-binding</keyword>
<reference evidence="9 10" key="1">
    <citation type="submission" date="2024-03" db="EMBL/GenBank/DDBJ databases">
        <title>Novel species of the genus Variovorax.</title>
        <authorList>
            <person name="Liu Q."/>
            <person name="Xin Y.-H."/>
        </authorList>
    </citation>
    <scope>NUCLEOTIDE SEQUENCE [LARGE SCALE GENOMIC DNA]</scope>
    <source>
        <strain evidence="9 10">KACC 18900</strain>
    </source>
</reference>
<dbReference type="InterPro" id="IPR058031">
    <property type="entry name" value="AAA_lid_NorR"/>
</dbReference>
<dbReference type="InterPro" id="IPR025662">
    <property type="entry name" value="Sigma_54_int_dom_ATP-bd_1"/>
</dbReference>
<dbReference type="PROSITE" id="PS00675">
    <property type="entry name" value="SIGMA54_INTERACT_1"/>
    <property type="match status" value="1"/>
</dbReference>
<dbReference type="PANTHER" id="PTHR32071:SF99">
    <property type="entry name" value="TRANSCRIPTIONAL REGULATORY PROTEIN"/>
    <property type="match status" value="1"/>
</dbReference>
<evidence type="ECO:0000313" key="10">
    <source>
        <dbReference type="Proteomes" id="UP001385892"/>
    </source>
</evidence>
<evidence type="ECO:0000256" key="5">
    <source>
        <dbReference type="ARBA" id="ARBA00023163"/>
    </source>
</evidence>
<dbReference type="Gene3D" id="1.10.8.60">
    <property type="match status" value="1"/>
</dbReference>
<dbReference type="Gene3D" id="1.10.10.60">
    <property type="entry name" value="Homeodomain-like"/>
    <property type="match status" value="1"/>
</dbReference>
<dbReference type="Pfam" id="PF00158">
    <property type="entry name" value="Sigma54_activat"/>
    <property type="match status" value="1"/>
</dbReference>
<proteinExistence type="predicted"/>
<dbReference type="PROSITE" id="PS00676">
    <property type="entry name" value="SIGMA54_INTERACT_2"/>
    <property type="match status" value="1"/>
</dbReference>
<dbReference type="PANTHER" id="PTHR32071">
    <property type="entry name" value="TRANSCRIPTIONAL REGULATORY PROTEIN"/>
    <property type="match status" value="1"/>
</dbReference>
<dbReference type="InterPro" id="IPR002078">
    <property type="entry name" value="Sigma_54_int"/>
</dbReference>
<sequence>MQDSPGRTGDPHASVAESMRRPEQRAVEALSVLAETSEGALAVDRAGRITWISPKYVRLLGLDPRDAVVGRPVDAVIPESRMNEVMQSGKPILLDLMRFGEQHFVVCRLPLRNAAGEIDGAAGFVFYDRLDYLRPLIDKFRALETRLHHTHAALAHERKARYRLSNFIGVSEVVRNVKLRARQFAARDGAVLILGETGAGKELLAHALHLASPRAAGRFVAVNMAAVPEALLESEFFGVAPGAFTGADRKARAGKFELAHGGTLFLDEIGDMPLAIQAKLLRVLQEGEIEALGSNQVKSVDVRIVAATSRDLEAKVRDGSFRSDLFYRLNVLPLRLPPLRQRLEDIDPLCEQMLDDLPPPVDGGSWLLTDAARVMMKRHAWPGNVRELRNVLEQATALAPGRVLDTAQIAEAMGAGVDTGPAVASTTSPAVATLAEALQDAERAAITVALRAAGGAKVQAAALLGISRSQLYDKLKRHADLAPP</sequence>
<keyword evidence="1" id="KW-0547">Nucleotide-binding</keyword>
<dbReference type="PROSITE" id="PS50112">
    <property type="entry name" value="PAS"/>
    <property type="match status" value="1"/>
</dbReference>
<dbReference type="PRINTS" id="PR01590">
    <property type="entry name" value="HTHFIS"/>
</dbReference>
<keyword evidence="3" id="KW-0805">Transcription regulation</keyword>
<dbReference type="SMART" id="SM00091">
    <property type="entry name" value="PAS"/>
    <property type="match status" value="1"/>
</dbReference>
<dbReference type="Gene3D" id="3.40.50.300">
    <property type="entry name" value="P-loop containing nucleotide triphosphate hydrolases"/>
    <property type="match status" value="1"/>
</dbReference>
<dbReference type="Proteomes" id="UP001385892">
    <property type="component" value="Unassembled WGS sequence"/>
</dbReference>
<evidence type="ECO:0000256" key="1">
    <source>
        <dbReference type="ARBA" id="ARBA00022741"/>
    </source>
</evidence>
<accession>A0ABU8WX32</accession>
<dbReference type="RefSeq" id="WP_340347973.1">
    <property type="nucleotide sequence ID" value="NZ_JBBKZT010000031.1"/>
</dbReference>
<name>A0ABU8WX32_9BURK</name>
<keyword evidence="5" id="KW-0804">Transcription</keyword>
<dbReference type="Pfam" id="PF25601">
    <property type="entry name" value="AAA_lid_14"/>
    <property type="match status" value="1"/>
</dbReference>
<dbReference type="InterPro" id="IPR002197">
    <property type="entry name" value="HTH_Fis"/>
</dbReference>
<dbReference type="PROSITE" id="PS50045">
    <property type="entry name" value="SIGMA54_INTERACT_4"/>
    <property type="match status" value="1"/>
</dbReference>
<gene>
    <name evidence="9" type="ORF">WKW82_36105</name>
</gene>
<dbReference type="InterPro" id="IPR027417">
    <property type="entry name" value="P-loop_NTPase"/>
</dbReference>
<feature type="domain" description="Sigma-54 factor interaction" evidence="7">
    <location>
        <begin position="167"/>
        <end position="397"/>
    </location>
</feature>
<feature type="region of interest" description="Disordered" evidence="6">
    <location>
        <begin position="1"/>
        <end position="22"/>
    </location>
</feature>
<dbReference type="PROSITE" id="PS00688">
    <property type="entry name" value="SIGMA54_INTERACT_3"/>
    <property type="match status" value="1"/>
</dbReference>
<dbReference type="SUPFAM" id="SSF55785">
    <property type="entry name" value="PYP-like sensor domain (PAS domain)"/>
    <property type="match status" value="1"/>
</dbReference>
<comment type="caution">
    <text evidence="9">The sequence shown here is derived from an EMBL/GenBank/DDBJ whole genome shotgun (WGS) entry which is preliminary data.</text>
</comment>
<dbReference type="InterPro" id="IPR025944">
    <property type="entry name" value="Sigma_54_int_dom_CS"/>
</dbReference>
<evidence type="ECO:0000259" key="7">
    <source>
        <dbReference type="PROSITE" id="PS50045"/>
    </source>
</evidence>
<keyword evidence="10" id="KW-1185">Reference proteome</keyword>
<dbReference type="CDD" id="cd00009">
    <property type="entry name" value="AAA"/>
    <property type="match status" value="1"/>
</dbReference>
<dbReference type="CDD" id="cd00130">
    <property type="entry name" value="PAS"/>
    <property type="match status" value="1"/>
</dbReference>
<keyword evidence="4" id="KW-0238">DNA-binding</keyword>
<dbReference type="InterPro" id="IPR035965">
    <property type="entry name" value="PAS-like_dom_sf"/>
</dbReference>
<evidence type="ECO:0000259" key="8">
    <source>
        <dbReference type="PROSITE" id="PS50112"/>
    </source>
</evidence>
<dbReference type="SUPFAM" id="SSF52540">
    <property type="entry name" value="P-loop containing nucleoside triphosphate hydrolases"/>
    <property type="match status" value="1"/>
</dbReference>
<dbReference type="EMBL" id="JBBKZT010000031">
    <property type="protein sequence ID" value="MEJ8852101.1"/>
    <property type="molecule type" value="Genomic_DNA"/>
</dbReference>
<protein>
    <submittedName>
        <fullName evidence="9">Sigma 54-interacting transcriptional regulator</fullName>
    </submittedName>
</protein>
<organism evidence="9 10">
    <name type="scientific">Variovorax rhizosphaerae</name>
    <dbReference type="NCBI Taxonomy" id="1836200"/>
    <lineage>
        <taxon>Bacteria</taxon>
        <taxon>Pseudomonadati</taxon>
        <taxon>Pseudomonadota</taxon>
        <taxon>Betaproteobacteria</taxon>
        <taxon>Burkholderiales</taxon>
        <taxon>Comamonadaceae</taxon>
        <taxon>Variovorax</taxon>
    </lineage>
</organism>
<dbReference type="Gene3D" id="3.30.450.20">
    <property type="entry name" value="PAS domain"/>
    <property type="match status" value="1"/>
</dbReference>
<dbReference type="SUPFAM" id="SSF46689">
    <property type="entry name" value="Homeodomain-like"/>
    <property type="match status" value="1"/>
</dbReference>
<evidence type="ECO:0000313" key="9">
    <source>
        <dbReference type="EMBL" id="MEJ8852101.1"/>
    </source>
</evidence>
<dbReference type="InterPro" id="IPR025943">
    <property type="entry name" value="Sigma_54_int_dom_ATP-bd_2"/>
</dbReference>